<dbReference type="InterPro" id="IPR029510">
    <property type="entry name" value="Ald_DH_CS_GLU"/>
</dbReference>
<evidence type="ECO:0000256" key="5">
    <source>
        <dbReference type="ARBA" id="ARBA00024226"/>
    </source>
</evidence>
<evidence type="ECO:0000256" key="1">
    <source>
        <dbReference type="ARBA" id="ARBA00009986"/>
    </source>
</evidence>
<proteinExistence type="inferred from homology"/>
<dbReference type="PANTHER" id="PTHR43521:SF1">
    <property type="entry name" value="ALPHA-AMINOADIPIC SEMIALDEHYDE DEHYDROGENASE"/>
    <property type="match status" value="1"/>
</dbReference>
<evidence type="ECO:0000256" key="2">
    <source>
        <dbReference type="ARBA" id="ARBA00011881"/>
    </source>
</evidence>
<dbReference type="EMBL" id="QGGU01000008">
    <property type="protein sequence ID" value="PWK49101.1"/>
    <property type="molecule type" value="Genomic_DNA"/>
</dbReference>
<dbReference type="Gene3D" id="3.40.309.10">
    <property type="entry name" value="Aldehyde Dehydrogenase, Chain A, domain 2"/>
    <property type="match status" value="1"/>
</dbReference>
<evidence type="ECO:0000259" key="8">
    <source>
        <dbReference type="Pfam" id="PF00171"/>
    </source>
</evidence>
<dbReference type="InterPro" id="IPR016163">
    <property type="entry name" value="Ald_DH_C"/>
</dbReference>
<keyword evidence="10" id="KW-1185">Reference proteome</keyword>
<dbReference type="CDD" id="cd07130">
    <property type="entry name" value="ALDH_F7_AASADH"/>
    <property type="match status" value="1"/>
</dbReference>
<dbReference type="Gene3D" id="3.40.605.10">
    <property type="entry name" value="Aldehyde Dehydrogenase, Chain A, domain 1"/>
    <property type="match status" value="1"/>
</dbReference>
<comment type="subunit">
    <text evidence="2">Homotetramer.</text>
</comment>
<evidence type="ECO:0000256" key="7">
    <source>
        <dbReference type="RuleBase" id="RU003345"/>
    </source>
</evidence>
<dbReference type="InterPro" id="IPR044638">
    <property type="entry name" value="ALDH7A1-like"/>
</dbReference>
<gene>
    <name evidence="9" type="ORF">C8D97_1089</name>
</gene>
<feature type="active site" evidence="6">
    <location>
        <position position="263"/>
    </location>
</feature>
<reference evidence="9 10" key="1">
    <citation type="submission" date="2018-05" db="EMBL/GenBank/DDBJ databases">
        <title>Genomic Encyclopedia of Type Strains, Phase IV (KMG-IV): sequencing the most valuable type-strain genomes for metagenomic binning, comparative biology and taxonomic classification.</title>
        <authorList>
            <person name="Goeker M."/>
        </authorList>
    </citation>
    <scope>NUCLEOTIDE SEQUENCE [LARGE SCALE GENOMIC DNA]</scope>
    <source>
        <strain evidence="9 10">DSM 25350</strain>
    </source>
</reference>
<evidence type="ECO:0000256" key="4">
    <source>
        <dbReference type="ARBA" id="ARBA00023027"/>
    </source>
</evidence>
<protein>
    <recommendedName>
        <fullName evidence="5">aldehyde dehydrogenase (NAD(+))</fullName>
        <ecNumber evidence="5">1.2.1.3</ecNumber>
    </recommendedName>
</protein>
<keyword evidence="3 7" id="KW-0560">Oxidoreductase</keyword>
<dbReference type="AlphaFoldDB" id="A0A316FJJ1"/>
<comment type="similarity">
    <text evidence="1 7">Belongs to the aldehyde dehydrogenase family.</text>
</comment>
<dbReference type="GO" id="GO:0004029">
    <property type="term" value="F:aldehyde dehydrogenase (NAD+) activity"/>
    <property type="evidence" value="ECO:0007669"/>
    <property type="project" value="UniProtKB-EC"/>
</dbReference>
<dbReference type="InterPro" id="IPR015590">
    <property type="entry name" value="Aldehyde_DH_dom"/>
</dbReference>
<dbReference type="FunFam" id="3.40.309.10:FF:000018">
    <property type="entry name" value="Alpha-aminoadipic semialdehyde dehydrogenase"/>
    <property type="match status" value="1"/>
</dbReference>
<evidence type="ECO:0000313" key="10">
    <source>
        <dbReference type="Proteomes" id="UP000245790"/>
    </source>
</evidence>
<feature type="domain" description="Aldehyde dehydrogenase" evidence="8">
    <location>
        <begin position="27"/>
        <end position="487"/>
    </location>
</feature>
<evidence type="ECO:0000256" key="3">
    <source>
        <dbReference type="ARBA" id="ARBA00023002"/>
    </source>
</evidence>
<comment type="caution">
    <text evidence="9">The sequence shown here is derived from an EMBL/GenBank/DDBJ whole genome shotgun (WGS) entry which is preliminary data.</text>
</comment>
<sequence length="507" mass="54716">MDILKELGIESVNSGASLSSNEWSTTSDQGVIESINPATGEVIASVNAASEQDYETIIERAEEAFKVWRMTTAPQRGEVVRQIGNALREHKDALGSLVSMEMGKIKAEGDGEVQEMIDMADFAVGQSRMLYGNTMHSERPEHRMYEQWHPLGIVGVISAFNFPVAVWSWNAFVAAVCGNVTVWKPSPKTPLTAIAVQNICNKVLKDNGFPEVFYTFVDGTDNKLADKIINDTRVKKLSFTGSSVVGKMVGVKVAERMGKCLLELSGNNALIIDESADLDNAIPSSAFGAVGTGGQRCTTTRRLIVHENIADKVIESMVGAYGQVKIGNPLDNDTLMGPLIDDVAVKNFEKAVADAVEQGGEVLYGGKAIEGKGHFVEPTIIRAENHWPAVQNETFAPIVYIMTFKTIEEAIEMNNSVRQGLSAAMFSMNMRNIEKFLSAAGSDTGIANINIGTSGAEIGGAFGGEKETGGGREAGSDAWKAYMRRQTNTIFWGEKPALAQGIEFNLG</sequence>
<name>A0A316FJJ1_9GAMM</name>
<dbReference type="SUPFAM" id="SSF53720">
    <property type="entry name" value="ALDH-like"/>
    <property type="match status" value="1"/>
</dbReference>
<dbReference type="PROSITE" id="PS00687">
    <property type="entry name" value="ALDEHYDE_DEHYDR_GLU"/>
    <property type="match status" value="1"/>
</dbReference>
<evidence type="ECO:0000313" key="9">
    <source>
        <dbReference type="EMBL" id="PWK49101.1"/>
    </source>
</evidence>
<dbReference type="OrthoDB" id="9812625at2"/>
<accession>A0A316FJJ1</accession>
<dbReference type="EC" id="1.2.1.3" evidence="5"/>
<dbReference type="Pfam" id="PF00171">
    <property type="entry name" value="Aldedh"/>
    <property type="match status" value="1"/>
</dbReference>
<keyword evidence="4" id="KW-0520">NAD</keyword>
<dbReference type="RefSeq" id="WP_109763908.1">
    <property type="nucleotide sequence ID" value="NZ_QGGU01000008.1"/>
</dbReference>
<evidence type="ECO:0000256" key="6">
    <source>
        <dbReference type="PROSITE-ProRule" id="PRU10007"/>
    </source>
</evidence>
<dbReference type="InterPro" id="IPR016162">
    <property type="entry name" value="Ald_DH_N"/>
</dbReference>
<dbReference type="PANTHER" id="PTHR43521">
    <property type="entry name" value="ALPHA-AMINOADIPIC SEMIALDEHYDE DEHYDROGENASE"/>
    <property type="match status" value="1"/>
</dbReference>
<dbReference type="InterPro" id="IPR016161">
    <property type="entry name" value="Ald_DH/histidinol_DH"/>
</dbReference>
<organism evidence="9 10">
    <name type="scientific">Pleionea mediterranea</name>
    <dbReference type="NCBI Taxonomy" id="523701"/>
    <lineage>
        <taxon>Bacteria</taxon>
        <taxon>Pseudomonadati</taxon>
        <taxon>Pseudomonadota</taxon>
        <taxon>Gammaproteobacteria</taxon>
        <taxon>Oceanospirillales</taxon>
        <taxon>Pleioneaceae</taxon>
        <taxon>Pleionea</taxon>
    </lineage>
</organism>
<dbReference type="Proteomes" id="UP000245790">
    <property type="component" value="Unassembled WGS sequence"/>
</dbReference>